<name>A0A495IKP2_9MICO</name>
<dbReference type="InterPro" id="IPR000835">
    <property type="entry name" value="HTH_MarR-typ"/>
</dbReference>
<dbReference type="PANTHER" id="PTHR33164:SF99">
    <property type="entry name" value="MARR FAMILY REGULATORY PROTEIN"/>
    <property type="match status" value="1"/>
</dbReference>
<dbReference type="PANTHER" id="PTHR33164">
    <property type="entry name" value="TRANSCRIPTIONAL REGULATOR, MARR FAMILY"/>
    <property type="match status" value="1"/>
</dbReference>
<dbReference type="InterPro" id="IPR036390">
    <property type="entry name" value="WH_DNA-bd_sf"/>
</dbReference>
<dbReference type="RefSeq" id="WP_170159947.1">
    <property type="nucleotide sequence ID" value="NZ_RBKS01000001.1"/>
</dbReference>
<dbReference type="GO" id="GO:0006950">
    <property type="term" value="P:response to stress"/>
    <property type="evidence" value="ECO:0007669"/>
    <property type="project" value="TreeGrafter"/>
</dbReference>
<dbReference type="SUPFAM" id="SSF46785">
    <property type="entry name" value="Winged helix' DNA-binding domain"/>
    <property type="match status" value="1"/>
</dbReference>
<dbReference type="GO" id="GO:0003677">
    <property type="term" value="F:DNA binding"/>
    <property type="evidence" value="ECO:0007669"/>
    <property type="project" value="UniProtKB-KW"/>
</dbReference>
<organism evidence="2 3">
    <name type="scientific">Frondihabitans australicus</name>
    <dbReference type="NCBI Taxonomy" id="386892"/>
    <lineage>
        <taxon>Bacteria</taxon>
        <taxon>Bacillati</taxon>
        <taxon>Actinomycetota</taxon>
        <taxon>Actinomycetes</taxon>
        <taxon>Micrococcales</taxon>
        <taxon>Microbacteriaceae</taxon>
        <taxon>Frondihabitans</taxon>
    </lineage>
</organism>
<evidence type="ECO:0000259" key="1">
    <source>
        <dbReference type="PROSITE" id="PS50995"/>
    </source>
</evidence>
<dbReference type="EMBL" id="RBKS01000001">
    <property type="protein sequence ID" value="RKR75716.1"/>
    <property type="molecule type" value="Genomic_DNA"/>
</dbReference>
<dbReference type="Gene3D" id="1.10.10.10">
    <property type="entry name" value="Winged helix-like DNA-binding domain superfamily/Winged helix DNA-binding domain"/>
    <property type="match status" value="1"/>
</dbReference>
<keyword evidence="2" id="KW-0238">DNA-binding</keyword>
<dbReference type="SMART" id="SM00347">
    <property type="entry name" value="HTH_MARR"/>
    <property type="match status" value="1"/>
</dbReference>
<dbReference type="AlphaFoldDB" id="A0A495IKP2"/>
<feature type="domain" description="HTH marR-type" evidence="1">
    <location>
        <begin position="1"/>
        <end position="146"/>
    </location>
</feature>
<comment type="caution">
    <text evidence="2">The sequence shown here is derived from an EMBL/GenBank/DDBJ whole genome shotgun (WGS) entry which is preliminary data.</text>
</comment>
<dbReference type="Pfam" id="PF12802">
    <property type="entry name" value="MarR_2"/>
    <property type="match status" value="1"/>
</dbReference>
<dbReference type="InterPro" id="IPR036388">
    <property type="entry name" value="WH-like_DNA-bd_sf"/>
</dbReference>
<accession>A0A495IKP2</accession>
<dbReference type="Proteomes" id="UP000280008">
    <property type="component" value="Unassembled WGS sequence"/>
</dbReference>
<sequence>MADQLTDDDWAVWDAFYSMRRRLDRALEVRLQRQSGVSAPEYEILAGLGRSADRRLRVRDIAEQIGWEKSRVSHQVTRMERRGLVQRTDCDLDARGTWVELTADGRRAMLESSRGHNAAIKEYFVDVLGGGAEAQALLAFSERVLDAIGDDAIGDDAGPDAAGTEPGA</sequence>
<gene>
    <name evidence="2" type="ORF">C8E83_2869</name>
</gene>
<reference evidence="2 3" key="1">
    <citation type="submission" date="2018-10" db="EMBL/GenBank/DDBJ databases">
        <title>Sequencing the genomes of 1000 actinobacteria strains.</title>
        <authorList>
            <person name="Klenk H.-P."/>
        </authorList>
    </citation>
    <scope>NUCLEOTIDE SEQUENCE [LARGE SCALE GENOMIC DNA]</scope>
    <source>
        <strain evidence="2 3">DSM 17894</strain>
    </source>
</reference>
<proteinExistence type="predicted"/>
<dbReference type="PROSITE" id="PS50995">
    <property type="entry name" value="HTH_MARR_2"/>
    <property type="match status" value="1"/>
</dbReference>
<protein>
    <submittedName>
        <fullName evidence="2">DNA-binding MarR family transcriptional regulator</fullName>
    </submittedName>
</protein>
<evidence type="ECO:0000313" key="2">
    <source>
        <dbReference type="EMBL" id="RKR75716.1"/>
    </source>
</evidence>
<keyword evidence="3" id="KW-1185">Reference proteome</keyword>
<dbReference type="GO" id="GO:0003700">
    <property type="term" value="F:DNA-binding transcription factor activity"/>
    <property type="evidence" value="ECO:0007669"/>
    <property type="project" value="InterPro"/>
</dbReference>
<dbReference type="InterPro" id="IPR039422">
    <property type="entry name" value="MarR/SlyA-like"/>
</dbReference>
<evidence type="ECO:0000313" key="3">
    <source>
        <dbReference type="Proteomes" id="UP000280008"/>
    </source>
</evidence>